<protein>
    <submittedName>
        <fullName evidence="1">Uncharacterized protein</fullName>
    </submittedName>
</protein>
<dbReference type="AlphaFoldDB" id="A0A4R8DG75"/>
<keyword evidence="2" id="KW-1185">Reference proteome</keyword>
<organism evidence="1 2">
    <name type="scientific">Dinghuibacter silviterrae</name>
    <dbReference type="NCBI Taxonomy" id="1539049"/>
    <lineage>
        <taxon>Bacteria</taxon>
        <taxon>Pseudomonadati</taxon>
        <taxon>Bacteroidota</taxon>
        <taxon>Chitinophagia</taxon>
        <taxon>Chitinophagales</taxon>
        <taxon>Chitinophagaceae</taxon>
        <taxon>Dinghuibacter</taxon>
    </lineage>
</organism>
<proteinExistence type="predicted"/>
<sequence length="157" mass="18091">MAIAWIGCTTKVSKITDICRDTLTMNTFLHQDIGGDKVISYNSYDNGRVNRYHFVRKDGRCILTEHALQYKPDSTRDGDDGITRYVDTLLHRMDRMGIRAIKADTTGSGIDLTIYPMDADGLLFYVKDPQKVTAPSWVKYLRSIEKIDEHWYYDKKA</sequence>
<name>A0A4R8DG75_9BACT</name>
<reference evidence="1 2" key="1">
    <citation type="submission" date="2019-03" db="EMBL/GenBank/DDBJ databases">
        <title>Genomic Encyclopedia of Type Strains, Phase IV (KMG-IV): sequencing the most valuable type-strain genomes for metagenomic binning, comparative biology and taxonomic classification.</title>
        <authorList>
            <person name="Goeker M."/>
        </authorList>
    </citation>
    <scope>NUCLEOTIDE SEQUENCE [LARGE SCALE GENOMIC DNA]</scope>
    <source>
        <strain evidence="1 2">DSM 100059</strain>
    </source>
</reference>
<accession>A0A4R8DG75</accession>
<comment type="caution">
    <text evidence="1">The sequence shown here is derived from an EMBL/GenBank/DDBJ whole genome shotgun (WGS) entry which is preliminary data.</text>
</comment>
<evidence type="ECO:0000313" key="1">
    <source>
        <dbReference type="EMBL" id="TDW96254.1"/>
    </source>
</evidence>
<dbReference type="Proteomes" id="UP000294498">
    <property type="component" value="Unassembled WGS sequence"/>
</dbReference>
<gene>
    <name evidence="1" type="ORF">EDB95_4079</name>
</gene>
<dbReference type="EMBL" id="SODV01000002">
    <property type="protein sequence ID" value="TDW96254.1"/>
    <property type="molecule type" value="Genomic_DNA"/>
</dbReference>
<evidence type="ECO:0000313" key="2">
    <source>
        <dbReference type="Proteomes" id="UP000294498"/>
    </source>
</evidence>